<dbReference type="PANTHER" id="PTHR44757">
    <property type="entry name" value="DIGUANYLATE CYCLASE DGCP"/>
    <property type="match status" value="1"/>
</dbReference>
<protein>
    <recommendedName>
        <fullName evidence="2">cyclic-guanylate-specific phosphodiesterase</fullName>
        <ecNumber evidence="2">3.1.4.52</ecNumber>
    </recommendedName>
</protein>
<accession>A0A222P021</accession>
<comment type="catalytic activity">
    <reaction evidence="4">
        <text>3',3'-c-di-GMP + H2O = 5'-phosphoguanylyl(3'-&gt;5')guanosine + H(+)</text>
        <dbReference type="Rhea" id="RHEA:24902"/>
        <dbReference type="ChEBI" id="CHEBI:15377"/>
        <dbReference type="ChEBI" id="CHEBI:15378"/>
        <dbReference type="ChEBI" id="CHEBI:58754"/>
        <dbReference type="ChEBI" id="CHEBI:58805"/>
        <dbReference type="EC" id="3.1.4.52"/>
    </reaction>
    <physiologicalReaction direction="left-to-right" evidence="4">
        <dbReference type="Rhea" id="RHEA:24903"/>
    </physiologicalReaction>
</comment>
<dbReference type="PANTHER" id="PTHR44757:SF2">
    <property type="entry name" value="BIOFILM ARCHITECTURE MAINTENANCE PROTEIN MBAA"/>
    <property type="match status" value="1"/>
</dbReference>
<dbReference type="FunFam" id="3.30.70.270:FF:000001">
    <property type="entry name" value="Diguanylate cyclase domain protein"/>
    <property type="match status" value="1"/>
</dbReference>
<evidence type="ECO:0000259" key="6">
    <source>
        <dbReference type="PROSITE" id="PS50110"/>
    </source>
</evidence>
<gene>
    <name evidence="10" type="primary">gmr_3</name>
    <name evidence="10" type="ORF">clem_03275</name>
</gene>
<feature type="modified residue" description="4-aspartylphosphate" evidence="5">
    <location>
        <position position="91"/>
    </location>
</feature>
<dbReference type="CDD" id="cd00130">
    <property type="entry name" value="PAS"/>
    <property type="match status" value="1"/>
</dbReference>
<dbReference type="AlphaFoldDB" id="A0A222P021"/>
<reference evidence="11" key="1">
    <citation type="submission" date="2016-07" db="EMBL/GenBank/DDBJ databases">
        <authorList>
            <person name="Florea S."/>
            <person name="Webb J.S."/>
            <person name="Jaromczyk J."/>
            <person name="Schardl C.L."/>
        </authorList>
    </citation>
    <scope>NUCLEOTIDE SEQUENCE [LARGE SCALE GENOMIC DNA]</scope>
    <source>
        <strain evidence="11">CDC-D5610</strain>
    </source>
</reference>
<feature type="domain" description="PAS" evidence="7">
    <location>
        <begin position="190"/>
        <end position="268"/>
    </location>
</feature>
<dbReference type="InterPro" id="IPR035919">
    <property type="entry name" value="EAL_sf"/>
</dbReference>
<dbReference type="InterPro" id="IPR001789">
    <property type="entry name" value="Sig_transdc_resp-reg_receiver"/>
</dbReference>
<dbReference type="CDD" id="cd01948">
    <property type="entry name" value="EAL"/>
    <property type="match status" value="1"/>
</dbReference>
<evidence type="ECO:0000256" key="4">
    <source>
        <dbReference type="ARBA" id="ARBA00051114"/>
    </source>
</evidence>
<keyword evidence="11" id="KW-1185">Reference proteome</keyword>
<dbReference type="SMART" id="SM00091">
    <property type="entry name" value="PAS"/>
    <property type="match status" value="1"/>
</dbReference>
<dbReference type="SUPFAM" id="SSF55073">
    <property type="entry name" value="Nucleotide cyclase"/>
    <property type="match status" value="1"/>
</dbReference>
<keyword evidence="5" id="KW-0597">Phosphoprotein</keyword>
<dbReference type="PROSITE" id="PS50883">
    <property type="entry name" value="EAL"/>
    <property type="match status" value="1"/>
</dbReference>
<feature type="domain" description="GGDEF" evidence="9">
    <location>
        <begin position="348"/>
        <end position="481"/>
    </location>
</feature>
<dbReference type="PROSITE" id="PS50887">
    <property type="entry name" value="GGDEF"/>
    <property type="match status" value="1"/>
</dbReference>
<dbReference type="PROSITE" id="PS50110">
    <property type="entry name" value="RESPONSE_REGULATORY"/>
    <property type="match status" value="1"/>
</dbReference>
<evidence type="ECO:0000256" key="3">
    <source>
        <dbReference type="ARBA" id="ARBA00022636"/>
    </source>
</evidence>
<dbReference type="SMART" id="SM00267">
    <property type="entry name" value="GGDEF"/>
    <property type="match status" value="1"/>
</dbReference>
<dbReference type="Gene3D" id="3.30.450.20">
    <property type="entry name" value="PAS domain"/>
    <property type="match status" value="1"/>
</dbReference>
<dbReference type="EC" id="3.1.4.52" evidence="2"/>
<dbReference type="SUPFAM" id="SSF52172">
    <property type="entry name" value="CheY-like"/>
    <property type="match status" value="1"/>
</dbReference>
<comment type="cofactor">
    <cofactor evidence="1">
        <name>Mg(2+)</name>
        <dbReference type="ChEBI" id="CHEBI:18420"/>
    </cofactor>
</comment>
<feature type="domain" description="EAL" evidence="8">
    <location>
        <begin position="490"/>
        <end position="743"/>
    </location>
</feature>
<evidence type="ECO:0000256" key="5">
    <source>
        <dbReference type="PROSITE-ProRule" id="PRU00169"/>
    </source>
</evidence>
<dbReference type="FunFam" id="3.20.20.450:FF:000001">
    <property type="entry name" value="Cyclic di-GMP phosphodiesterase yahA"/>
    <property type="match status" value="1"/>
</dbReference>
<dbReference type="InterPro" id="IPR052155">
    <property type="entry name" value="Biofilm_reg_signaling"/>
</dbReference>
<name>A0A222P021_9GAMM</name>
<proteinExistence type="predicted"/>
<dbReference type="GO" id="GO:0000160">
    <property type="term" value="P:phosphorelay signal transduction system"/>
    <property type="evidence" value="ECO:0007669"/>
    <property type="project" value="InterPro"/>
</dbReference>
<keyword evidence="10" id="KW-0378">Hydrolase</keyword>
<dbReference type="Pfam" id="PF00990">
    <property type="entry name" value="GGDEF"/>
    <property type="match status" value="1"/>
</dbReference>
<dbReference type="NCBIfam" id="TIGR00229">
    <property type="entry name" value="sensory_box"/>
    <property type="match status" value="1"/>
</dbReference>
<dbReference type="Pfam" id="PF00072">
    <property type="entry name" value="Response_reg"/>
    <property type="match status" value="1"/>
</dbReference>
<evidence type="ECO:0000259" key="7">
    <source>
        <dbReference type="PROSITE" id="PS50112"/>
    </source>
</evidence>
<evidence type="ECO:0000313" key="11">
    <source>
        <dbReference type="Proteomes" id="UP000201728"/>
    </source>
</evidence>
<dbReference type="EMBL" id="CP016397">
    <property type="protein sequence ID" value="ASQ45213.1"/>
    <property type="molecule type" value="Genomic_DNA"/>
</dbReference>
<dbReference type="SUPFAM" id="SSF141868">
    <property type="entry name" value="EAL domain-like"/>
    <property type="match status" value="1"/>
</dbReference>
<dbReference type="Gene3D" id="3.20.20.450">
    <property type="entry name" value="EAL domain"/>
    <property type="match status" value="1"/>
</dbReference>
<dbReference type="InterPro" id="IPR029787">
    <property type="entry name" value="Nucleotide_cyclase"/>
</dbReference>
<dbReference type="Pfam" id="PF13188">
    <property type="entry name" value="PAS_8"/>
    <property type="match status" value="1"/>
</dbReference>
<dbReference type="InterPro" id="IPR043128">
    <property type="entry name" value="Rev_trsase/Diguanyl_cyclase"/>
</dbReference>
<dbReference type="NCBIfam" id="TIGR00254">
    <property type="entry name" value="GGDEF"/>
    <property type="match status" value="1"/>
</dbReference>
<evidence type="ECO:0000256" key="2">
    <source>
        <dbReference type="ARBA" id="ARBA00012282"/>
    </source>
</evidence>
<dbReference type="Gene3D" id="3.30.70.270">
    <property type="match status" value="1"/>
</dbReference>
<evidence type="ECO:0000259" key="9">
    <source>
        <dbReference type="PROSITE" id="PS50887"/>
    </source>
</evidence>
<dbReference type="SUPFAM" id="SSF55785">
    <property type="entry name" value="PYP-like sensor domain (PAS domain)"/>
    <property type="match status" value="1"/>
</dbReference>
<dbReference type="OrthoDB" id="9804951at2"/>
<sequence length="755" mass="86587">MSDIELRIMVIDDNPAIHEDFIKVLTATTQEQSKAFSALDKELFGEESIFESEESLLPEFKIDTAEQGQEGVEKIKEACEAGKPYALAFVDIRMPPGWDGLETIRRMWKIDSDIQVVICTAYSDYSWEETVQKLGVSDNLLVLKKPFDKVAVRQLACALTRKWLLAKEAKKYTESLQKIVDERTESLQQSLSLLRATIESSTDGILVVDLKGKLIDCNQQFIKIWGIPDALLQQKREDLLLEYMFNKLRKPEELFNLINHLHHHIDETSLQVVKFKEEKIIECYSQPHRINKVTVGRVWSFRDITERAFLEEELEHQATHDSLTDLPNRVLLNDRIQQAIAVAAREQTCFAILFFDLDRFKLVNDSLGHEFGDEVLCEVSKRLTSLLRAEDTLARLGGDEFVIVVPELKRSEDVVSVVQKILNSFSQPLYIAGHEFTLTTSIGISLYPEDGTSLNTLLKNADLAMYQAKEQGGNQFRFYTPQLNQITNQQLERESELRHAIQNKEFFLVYQPQYDAKNRQLIGLEALIRWQHPQKGVILPLEFIPTAEESGLIVPLGEWVIREVCQQISEWREKGFPKIRVAVNVATQQLKQVNFAETVQGILEEYHVNPESFEIEITENVIITNIEVQRMINKLKQIGVKIVLDDFGTGSSSLNYLKQLHIERLKIDQSFVQNISRSRSDEVIIEAIIAMARSLNFTVLAEGVENPNQINFLKEQNCDEVQGFFLSKPLSSDSITQILQTTFSGKEKPKRRRRS</sequence>
<dbReference type="Gene3D" id="3.40.50.2300">
    <property type="match status" value="1"/>
</dbReference>
<dbReference type="RefSeq" id="WP_094090294.1">
    <property type="nucleotide sequence ID" value="NZ_CP016397.1"/>
</dbReference>
<evidence type="ECO:0000313" key="10">
    <source>
        <dbReference type="EMBL" id="ASQ45213.1"/>
    </source>
</evidence>
<evidence type="ECO:0000256" key="1">
    <source>
        <dbReference type="ARBA" id="ARBA00001946"/>
    </source>
</evidence>
<dbReference type="InterPro" id="IPR035965">
    <property type="entry name" value="PAS-like_dom_sf"/>
</dbReference>
<dbReference type="InterPro" id="IPR000160">
    <property type="entry name" value="GGDEF_dom"/>
</dbReference>
<dbReference type="SMART" id="SM00052">
    <property type="entry name" value="EAL"/>
    <property type="match status" value="1"/>
</dbReference>
<dbReference type="Pfam" id="PF00563">
    <property type="entry name" value="EAL"/>
    <property type="match status" value="1"/>
</dbReference>
<dbReference type="KEGG" id="lcd:clem_03275"/>
<evidence type="ECO:0000259" key="8">
    <source>
        <dbReference type="PROSITE" id="PS50883"/>
    </source>
</evidence>
<feature type="domain" description="Response regulatory" evidence="6">
    <location>
        <begin position="7"/>
        <end position="160"/>
    </location>
</feature>
<dbReference type="GO" id="GO:0071732">
    <property type="term" value="P:cellular response to nitric oxide"/>
    <property type="evidence" value="ECO:0007669"/>
    <property type="project" value="UniProtKB-ARBA"/>
</dbReference>
<dbReference type="PROSITE" id="PS50112">
    <property type="entry name" value="PAS"/>
    <property type="match status" value="1"/>
</dbReference>
<dbReference type="GO" id="GO:0071111">
    <property type="term" value="F:cyclic-guanylate-specific phosphodiesterase activity"/>
    <property type="evidence" value="ECO:0007669"/>
    <property type="project" value="UniProtKB-EC"/>
</dbReference>
<dbReference type="InterPro" id="IPR011006">
    <property type="entry name" value="CheY-like_superfamily"/>
</dbReference>
<dbReference type="InterPro" id="IPR001633">
    <property type="entry name" value="EAL_dom"/>
</dbReference>
<organism evidence="10 11">
    <name type="scientific">Legionella clemsonensis</name>
    <dbReference type="NCBI Taxonomy" id="1867846"/>
    <lineage>
        <taxon>Bacteria</taxon>
        <taxon>Pseudomonadati</taxon>
        <taxon>Pseudomonadota</taxon>
        <taxon>Gammaproteobacteria</taxon>
        <taxon>Legionellales</taxon>
        <taxon>Legionellaceae</taxon>
        <taxon>Legionella</taxon>
    </lineage>
</organism>
<dbReference type="Proteomes" id="UP000201728">
    <property type="component" value="Chromosome"/>
</dbReference>
<dbReference type="InterPro" id="IPR000014">
    <property type="entry name" value="PAS"/>
</dbReference>
<keyword evidence="3" id="KW-0973">c-di-GMP</keyword>
<dbReference type="CDD" id="cd01949">
    <property type="entry name" value="GGDEF"/>
    <property type="match status" value="1"/>
</dbReference>